<dbReference type="RefSeq" id="WP_045106585.1">
    <property type="nucleotide sequence ID" value="NZ_LN681225.1"/>
</dbReference>
<dbReference type="KEGG" id="lha:LHA_2351"/>
<keyword evidence="1" id="KW-0472">Membrane</keyword>
<dbReference type="CDD" id="cd21821">
    <property type="entry name" value="MavE"/>
    <property type="match status" value="1"/>
</dbReference>
<dbReference type="Proteomes" id="UP000032803">
    <property type="component" value="Chromosome I"/>
</dbReference>
<keyword evidence="3" id="KW-1185">Reference proteome</keyword>
<evidence type="ECO:0000256" key="1">
    <source>
        <dbReference type="SAM" id="Phobius"/>
    </source>
</evidence>
<organism evidence="2 3">
    <name type="scientific">Legionella hackeliae</name>
    <dbReference type="NCBI Taxonomy" id="449"/>
    <lineage>
        <taxon>Bacteria</taxon>
        <taxon>Pseudomonadati</taxon>
        <taxon>Pseudomonadota</taxon>
        <taxon>Gammaproteobacteria</taxon>
        <taxon>Legionellales</taxon>
        <taxon>Legionellaceae</taxon>
        <taxon>Legionella</taxon>
    </lineage>
</organism>
<evidence type="ECO:0000313" key="2">
    <source>
        <dbReference type="EMBL" id="CEK11369.1"/>
    </source>
</evidence>
<protein>
    <submittedName>
        <fullName evidence="2">Uncharacterized protein</fullName>
    </submittedName>
</protein>
<dbReference type="HOGENOM" id="CLU_1650025_0_0_6"/>
<sequence length="160" mass="18240">MTPFERKFFITFYKNLAEILKNPERLLKAQINFQQRDSNQDRYRCLSLGLGEWHRDNALKFSAAVAEAIIETNYSFFHCTETQLKLIQTYADKLKQEVIPQLVKTVATDNPLAQLLAKIEQELSQLILEENSLFKNPYVLFGGVVVTAAIAAVTLSMAKP</sequence>
<keyword evidence="1" id="KW-1133">Transmembrane helix</keyword>
<feature type="transmembrane region" description="Helical" evidence="1">
    <location>
        <begin position="138"/>
        <end position="158"/>
    </location>
</feature>
<evidence type="ECO:0000313" key="3">
    <source>
        <dbReference type="Proteomes" id="UP000032803"/>
    </source>
</evidence>
<keyword evidence="1" id="KW-0812">Transmembrane</keyword>
<dbReference type="OrthoDB" id="5646256at2"/>
<proteinExistence type="predicted"/>
<name>A0A0A8UX76_LEGHA</name>
<dbReference type="AlphaFoldDB" id="A0A0A8UX76"/>
<dbReference type="PATRIC" id="fig|449.7.peg.107"/>
<gene>
    <name evidence="2" type="ORF">LHA_2351</name>
</gene>
<accession>A0A0A8UX76</accession>
<dbReference type="EMBL" id="LN681225">
    <property type="protein sequence ID" value="CEK11369.1"/>
    <property type="molecule type" value="Genomic_DNA"/>
</dbReference>
<reference evidence="3" key="1">
    <citation type="submission" date="2014-09" db="EMBL/GenBank/DDBJ databases">
        <authorList>
            <person name="Gomez-Valero L."/>
        </authorList>
    </citation>
    <scope>NUCLEOTIDE SEQUENCE [LARGE SCALE GENOMIC DNA]</scope>
    <source>
        <strain evidence="3">ATCC35250</strain>
    </source>
</reference>